<reference evidence="1 2" key="1">
    <citation type="submission" date="2019-03" db="EMBL/GenBank/DDBJ databases">
        <title>First draft genome of Liparis tanakae, snailfish: a comprehensive survey of snailfish specific genes.</title>
        <authorList>
            <person name="Kim W."/>
            <person name="Song I."/>
            <person name="Jeong J.-H."/>
            <person name="Kim D."/>
            <person name="Kim S."/>
            <person name="Ryu S."/>
            <person name="Song J.Y."/>
            <person name="Lee S.K."/>
        </authorList>
    </citation>
    <scope>NUCLEOTIDE SEQUENCE [LARGE SCALE GENOMIC DNA]</scope>
    <source>
        <tissue evidence="1">Muscle</tissue>
    </source>
</reference>
<dbReference type="EMBL" id="SRLO01000173">
    <property type="protein sequence ID" value="TNN69668.1"/>
    <property type="molecule type" value="Genomic_DNA"/>
</dbReference>
<dbReference type="AlphaFoldDB" id="A0A4Z2HVH2"/>
<evidence type="ECO:0000313" key="1">
    <source>
        <dbReference type="EMBL" id="TNN69668.1"/>
    </source>
</evidence>
<name>A0A4Z2HVH2_9TELE</name>
<gene>
    <name evidence="1" type="ORF">EYF80_020158</name>
</gene>
<evidence type="ECO:0000313" key="2">
    <source>
        <dbReference type="Proteomes" id="UP000314294"/>
    </source>
</evidence>
<proteinExistence type="predicted"/>
<protein>
    <submittedName>
        <fullName evidence="1">Uncharacterized protein</fullName>
    </submittedName>
</protein>
<keyword evidence="2" id="KW-1185">Reference proteome</keyword>
<sequence>MEETHDGVPQAAVGEALLVSTAWALDEHTDNLFHPIALASSHVVVDDTEDVAKEVTRMSRRDRCADWVLWLALRAPAPPTGHVAAQHGQSDLRDLDVVGLASSGTSACQLLHFPQRLFQRGQQGTHALHLIWKPETPQRALSRKAESLQSQRDRLAGWLLIQVVYVKVALTQEVHAIVLVAKMLKEGREGGKENGGREAENLGHSSSRLIPTLRSVAAASKNECSDAWIDSGAEFINALAPKEENRAVHSEILCLTRAASLQKRLEVRRKEKRDCVLGRKVLLTHWSHDKVTLLMSIGLGLKVDAPSKDS</sequence>
<accession>A0A4Z2HVH2</accession>
<organism evidence="1 2">
    <name type="scientific">Liparis tanakae</name>
    <name type="common">Tanaka's snailfish</name>
    <dbReference type="NCBI Taxonomy" id="230148"/>
    <lineage>
        <taxon>Eukaryota</taxon>
        <taxon>Metazoa</taxon>
        <taxon>Chordata</taxon>
        <taxon>Craniata</taxon>
        <taxon>Vertebrata</taxon>
        <taxon>Euteleostomi</taxon>
        <taxon>Actinopterygii</taxon>
        <taxon>Neopterygii</taxon>
        <taxon>Teleostei</taxon>
        <taxon>Neoteleostei</taxon>
        <taxon>Acanthomorphata</taxon>
        <taxon>Eupercaria</taxon>
        <taxon>Perciformes</taxon>
        <taxon>Cottioidei</taxon>
        <taxon>Cottales</taxon>
        <taxon>Liparidae</taxon>
        <taxon>Liparis</taxon>
    </lineage>
</organism>
<comment type="caution">
    <text evidence="1">The sequence shown here is derived from an EMBL/GenBank/DDBJ whole genome shotgun (WGS) entry which is preliminary data.</text>
</comment>
<dbReference type="Proteomes" id="UP000314294">
    <property type="component" value="Unassembled WGS sequence"/>
</dbReference>